<accession>A0ABU1UM52</accession>
<keyword evidence="1" id="KW-1133">Transmembrane helix</keyword>
<organism evidence="2 3">
    <name type="scientific">Aeromicrobium panaciterrae</name>
    <dbReference type="NCBI Taxonomy" id="363861"/>
    <lineage>
        <taxon>Bacteria</taxon>
        <taxon>Bacillati</taxon>
        <taxon>Actinomycetota</taxon>
        <taxon>Actinomycetes</taxon>
        <taxon>Propionibacteriales</taxon>
        <taxon>Nocardioidaceae</taxon>
        <taxon>Aeromicrobium</taxon>
    </lineage>
</organism>
<keyword evidence="3" id="KW-1185">Reference proteome</keyword>
<dbReference type="InterPro" id="IPR036779">
    <property type="entry name" value="LysM_dom_sf"/>
</dbReference>
<evidence type="ECO:0000256" key="1">
    <source>
        <dbReference type="SAM" id="Phobius"/>
    </source>
</evidence>
<keyword evidence="1" id="KW-0472">Membrane</keyword>
<sequence>MFLSRNGWALAALAAASVWLLAPDLGATAMAATGPDFPNALIAIASLVQFTLASWVLVVIGVGSSSSRLTRAITPALMRRALFAGAAGALALTPVNAERVTSPADHQLDGLRLPDRPVTSAPSHPSVVVRPGDTLWTIAARSLPPEATNSVIATACARWYVTNRAVIGDDPNLIHPLQRLTPPAKDAS</sequence>
<protein>
    <recommendedName>
        <fullName evidence="4">LysM domain-containing protein</fullName>
    </recommendedName>
</protein>
<dbReference type="InterPro" id="IPR018392">
    <property type="entry name" value="LysM"/>
</dbReference>
<comment type="caution">
    <text evidence="2">The sequence shown here is derived from an EMBL/GenBank/DDBJ whole genome shotgun (WGS) entry which is preliminary data.</text>
</comment>
<keyword evidence="1" id="KW-0812">Transmembrane</keyword>
<dbReference type="CDD" id="cd00118">
    <property type="entry name" value="LysM"/>
    <property type="match status" value="1"/>
</dbReference>
<evidence type="ECO:0000313" key="3">
    <source>
        <dbReference type="Proteomes" id="UP001257739"/>
    </source>
</evidence>
<dbReference type="Gene3D" id="3.10.350.10">
    <property type="entry name" value="LysM domain"/>
    <property type="match status" value="1"/>
</dbReference>
<dbReference type="EMBL" id="JAVDWH010000001">
    <property type="protein sequence ID" value="MDR7086233.1"/>
    <property type="molecule type" value="Genomic_DNA"/>
</dbReference>
<evidence type="ECO:0000313" key="2">
    <source>
        <dbReference type="EMBL" id="MDR7086233.1"/>
    </source>
</evidence>
<gene>
    <name evidence="2" type="ORF">J2X11_001072</name>
</gene>
<dbReference type="RefSeq" id="WP_309967681.1">
    <property type="nucleotide sequence ID" value="NZ_JAVDWH010000001.1"/>
</dbReference>
<evidence type="ECO:0008006" key="4">
    <source>
        <dbReference type="Google" id="ProtNLM"/>
    </source>
</evidence>
<dbReference type="Proteomes" id="UP001257739">
    <property type="component" value="Unassembled WGS sequence"/>
</dbReference>
<name>A0ABU1UM52_9ACTN</name>
<feature type="transmembrane region" description="Helical" evidence="1">
    <location>
        <begin position="41"/>
        <end position="62"/>
    </location>
</feature>
<reference evidence="2 3" key="1">
    <citation type="submission" date="2023-07" db="EMBL/GenBank/DDBJ databases">
        <title>Sorghum-associated microbial communities from plants grown in Nebraska, USA.</title>
        <authorList>
            <person name="Schachtman D."/>
        </authorList>
    </citation>
    <scope>NUCLEOTIDE SEQUENCE [LARGE SCALE GENOMIC DNA]</scope>
    <source>
        <strain evidence="2 3">BE248</strain>
    </source>
</reference>
<proteinExistence type="predicted"/>